<gene>
    <name evidence="1" type="ORF">ACFSR5_03435</name>
</gene>
<accession>A0ABW5KFA2</accession>
<protein>
    <submittedName>
        <fullName evidence="1">Uncharacterized protein</fullName>
    </submittedName>
</protein>
<dbReference type="RefSeq" id="WP_380900742.1">
    <property type="nucleotide sequence ID" value="NZ_JBHUEG010000007.1"/>
</dbReference>
<proteinExistence type="predicted"/>
<dbReference type="Proteomes" id="UP001597545">
    <property type="component" value="Unassembled WGS sequence"/>
</dbReference>
<keyword evidence="2" id="KW-1185">Reference proteome</keyword>
<name>A0ABW5KFA2_9SPHI</name>
<sequence length="109" mass="12558">MSTFKVKQSEYLPVAWEYVEIIEKFVRNQKEGKVFFFDEKGDVGETFGKIMGIEDRKNEGMFIELDRGVSIRIDRIITLFGKIGAAYDLYNAYADACMDCLGGYEKDEL</sequence>
<reference evidence="2" key="1">
    <citation type="journal article" date="2019" name="Int. J. Syst. Evol. Microbiol.">
        <title>The Global Catalogue of Microorganisms (GCM) 10K type strain sequencing project: providing services to taxonomists for standard genome sequencing and annotation.</title>
        <authorList>
            <consortium name="The Broad Institute Genomics Platform"/>
            <consortium name="The Broad Institute Genome Sequencing Center for Infectious Disease"/>
            <person name="Wu L."/>
            <person name="Ma J."/>
        </authorList>
    </citation>
    <scope>NUCLEOTIDE SEQUENCE [LARGE SCALE GENOMIC DNA]</scope>
    <source>
        <strain evidence="2">KCTC 42662</strain>
    </source>
</reference>
<dbReference type="EMBL" id="JBHULR010000003">
    <property type="protein sequence ID" value="MFD2546695.1"/>
    <property type="molecule type" value="Genomic_DNA"/>
</dbReference>
<evidence type="ECO:0000313" key="1">
    <source>
        <dbReference type="EMBL" id="MFD2546695.1"/>
    </source>
</evidence>
<evidence type="ECO:0000313" key="2">
    <source>
        <dbReference type="Proteomes" id="UP001597545"/>
    </source>
</evidence>
<comment type="caution">
    <text evidence="1">The sequence shown here is derived from an EMBL/GenBank/DDBJ whole genome shotgun (WGS) entry which is preliminary data.</text>
</comment>
<organism evidence="1 2">
    <name type="scientific">Sphingobacterium suaedae</name>
    <dbReference type="NCBI Taxonomy" id="1686402"/>
    <lineage>
        <taxon>Bacteria</taxon>
        <taxon>Pseudomonadati</taxon>
        <taxon>Bacteroidota</taxon>
        <taxon>Sphingobacteriia</taxon>
        <taxon>Sphingobacteriales</taxon>
        <taxon>Sphingobacteriaceae</taxon>
        <taxon>Sphingobacterium</taxon>
    </lineage>
</organism>